<organism evidence="2 3">
    <name type="scientific">Hungatella hathewayi</name>
    <dbReference type="NCBI Taxonomy" id="154046"/>
    <lineage>
        <taxon>Bacteria</taxon>
        <taxon>Bacillati</taxon>
        <taxon>Bacillota</taxon>
        <taxon>Clostridia</taxon>
        <taxon>Lachnospirales</taxon>
        <taxon>Lachnospiraceae</taxon>
        <taxon>Hungatella</taxon>
    </lineage>
</organism>
<comment type="caution">
    <text evidence="2">The sequence shown here is derived from an EMBL/GenBank/DDBJ whole genome shotgun (WGS) entry which is preliminary data.</text>
</comment>
<dbReference type="EMBL" id="WNME01000033">
    <property type="protein sequence ID" value="MUB66770.1"/>
    <property type="molecule type" value="Genomic_DNA"/>
</dbReference>
<proteinExistence type="predicted"/>
<evidence type="ECO:0000259" key="1">
    <source>
        <dbReference type="Pfam" id="PF04230"/>
    </source>
</evidence>
<gene>
    <name evidence="2" type="ORF">GNE07_27530</name>
</gene>
<accession>A0AAW9WN85</accession>
<dbReference type="Proteomes" id="UP000434223">
    <property type="component" value="Unassembled WGS sequence"/>
</dbReference>
<protein>
    <recommendedName>
        <fullName evidence="1">Polysaccharide pyruvyl transferase domain-containing protein</fullName>
    </recommendedName>
</protein>
<dbReference type="InterPro" id="IPR007345">
    <property type="entry name" value="Polysacch_pyruvyl_Trfase"/>
</dbReference>
<name>A0AAW9WN85_9FIRM</name>
<feature type="domain" description="Polysaccharide pyruvyl transferase" evidence="1">
    <location>
        <begin position="15"/>
        <end position="315"/>
    </location>
</feature>
<evidence type="ECO:0000313" key="2">
    <source>
        <dbReference type="EMBL" id="MUB66770.1"/>
    </source>
</evidence>
<dbReference type="AlphaFoldDB" id="A0AAW9WN85"/>
<reference evidence="2 3" key="1">
    <citation type="submission" date="2019-09" db="EMBL/GenBank/DDBJ databases">
        <title>Draft genome sequencing of Hungatella hathewayi 123Y-2.</title>
        <authorList>
            <person name="Lv Q."/>
            <person name="Li S."/>
        </authorList>
    </citation>
    <scope>NUCLEOTIDE SEQUENCE [LARGE SCALE GENOMIC DNA]</scope>
    <source>
        <strain evidence="2 3">123Y-2</strain>
    </source>
</reference>
<dbReference type="Pfam" id="PF04230">
    <property type="entry name" value="PS_pyruv_trans"/>
    <property type="match status" value="1"/>
</dbReference>
<evidence type="ECO:0000313" key="3">
    <source>
        <dbReference type="Proteomes" id="UP000434223"/>
    </source>
</evidence>
<sequence>MKMKKIGLVTLWKRNYGSALQCYATKSMVEKMGYHCIPLYRTFPGIQRYTYYLGEIVRFAIDSFRYKGYISKYTSLRSAGKKSIGSLSKKSEESIDRFVDDTLQPEGYSYSQLKNIGKSEDFIAFIAGSDQIWNGSRRYDLVSFLGFVSDKKKIALAPSFGSEIEDYNKRSFSKEIRKFQLLSAREQEGVDNIAELTGRDAIRLSDPTSFLTPDEWRDFSKAADDLEGEYIFIHFLDKPCDFALQAMEKLRSDRGLPMVAFAYPQEEYERIKGIRFCNGGPREYVKYIDRASYVMTDSFHTTLFSIYFNTSFFTFHRQYTHNAKQTSRISNLLTLYGCEERFVADMAAFIEILDSDLPDSFEIRDKERQKLIGYLKKALDD</sequence>